<reference evidence="1" key="3">
    <citation type="submission" date="2023-05" db="EMBL/GenBank/DDBJ databases">
        <authorList>
            <person name="Smith C.H."/>
        </authorList>
    </citation>
    <scope>NUCLEOTIDE SEQUENCE</scope>
    <source>
        <strain evidence="1">CHS0354</strain>
        <tissue evidence="1">Mantle</tissue>
    </source>
</reference>
<name>A0AAE0SFP4_9BIVA</name>
<proteinExistence type="predicted"/>
<dbReference type="AlphaFoldDB" id="A0AAE0SFP4"/>
<dbReference type="Proteomes" id="UP001195483">
    <property type="component" value="Unassembled WGS sequence"/>
</dbReference>
<evidence type="ECO:0000313" key="1">
    <source>
        <dbReference type="EMBL" id="KAK3591185.1"/>
    </source>
</evidence>
<protein>
    <submittedName>
        <fullName evidence="1">Uncharacterized protein</fullName>
    </submittedName>
</protein>
<sequence length="117" mass="13859">MIDPPTRGSAKTFVLRLITFESHVNHHPYTPLVLRKKGPVESCSKATMNRIPKQEHICLLTVLYRKVDNEQNVNPKRLRPILTSFPELQNYHQYEKDSVHLSRCLTTTFRYYQQLRH</sequence>
<evidence type="ECO:0000313" key="2">
    <source>
        <dbReference type="Proteomes" id="UP001195483"/>
    </source>
</evidence>
<reference evidence="1" key="1">
    <citation type="journal article" date="2021" name="Genome Biol. Evol.">
        <title>A High-Quality Reference Genome for a Parasitic Bivalve with Doubly Uniparental Inheritance (Bivalvia: Unionida).</title>
        <authorList>
            <person name="Smith C.H."/>
        </authorList>
    </citation>
    <scope>NUCLEOTIDE SEQUENCE</scope>
    <source>
        <strain evidence="1">CHS0354</strain>
    </source>
</reference>
<accession>A0AAE0SFP4</accession>
<comment type="caution">
    <text evidence="1">The sequence shown here is derived from an EMBL/GenBank/DDBJ whole genome shotgun (WGS) entry which is preliminary data.</text>
</comment>
<keyword evidence="2" id="KW-1185">Reference proteome</keyword>
<gene>
    <name evidence="1" type="ORF">CHS0354_029040</name>
</gene>
<dbReference type="EMBL" id="JAEAOA010001744">
    <property type="protein sequence ID" value="KAK3591185.1"/>
    <property type="molecule type" value="Genomic_DNA"/>
</dbReference>
<organism evidence="1 2">
    <name type="scientific">Potamilus streckersoni</name>
    <dbReference type="NCBI Taxonomy" id="2493646"/>
    <lineage>
        <taxon>Eukaryota</taxon>
        <taxon>Metazoa</taxon>
        <taxon>Spiralia</taxon>
        <taxon>Lophotrochozoa</taxon>
        <taxon>Mollusca</taxon>
        <taxon>Bivalvia</taxon>
        <taxon>Autobranchia</taxon>
        <taxon>Heteroconchia</taxon>
        <taxon>Palaeoheterodonta</taxon>
        <taxon>Unionida</taxon>
        <taxon>Unionoidea</taxon>
        <taxon>Unionidae</taxon>
        <taxon>Ambleminae</taxon>
        <taxon>Lampsilini</taxon>
        <taxon>Potamilus</taxon>
    </lineage>
</organism>
<reference evidence="1" key="2">
    <citation type="journal article" date="2021" name="Genome Biol. Evol.">
        <title>Developing a high-quality reference genome for a parasitic bivalve with doubly uniparental inheritance (Bivalvia: Unionida).</title>
        <authorList>
            <person name="Smith C.H."/>
        </authorList>
    </citation>
    <scope>NUCLEOTIDE SEQUENCE</scope>
    <source>
        <strain evidence="1">CHS0354</strain>
        <tissue evidence="1">Mantle</tissue>
    </source>
</reference>